<gene>
    <name evidence="3" type="ORF">H072_6253</name>
</gene>
<protein>
    <submittedName>
        <fullName evidence="3">Uncharacterized protein</fullName>
    </submittedName>
</protein>
<proteinExistence type="predicted"/>
<feature type="region of interest" description="Disordered" evidence="1">
    <location>
        <begin position="121"/>
        <end position="155"/>
    </location>
</feature>
<keyword evidence="2" id="KW-1133">Transmembrane helix</keyword>
<feature type="compositionally biased region" description="Basic and acidic residues" evidence="1">
    <location>
        <begin position="233"/>
        <end position="247"/>
    </location>
</feature>
<feature type="compositionally biased region" description="Polar residues" evidence="1">
    <location>
        <begin position="380"/>
        <end position="389"/>
    </location>
</feature>
<feature type="compositionally biased region" description="Polar residues" evidence="1">
    <location>
        <begin position="592"/>
        <end position="603"/>
    </location>
</feature>
<evidence type="ECO:0000313" key="3">
    <source>
        <dbReference type="EMBL" id="EPS39862.1"/>
    </source>
</evidence>
<sequence>MTAQSKGQVNGEDKRNDPVQKRVPNAQPIKTVIVDSDEFDRITKNAVENQQGIIGSTPIMIVHPTTLATIPRNKSAQSSKVEAVSPTIQSIKTPESKPAISIAQPIAKTAIASGFTEPHTHPQTYLATSNGKVYHGTPTSSAVQKSHTGAADAGNQPHQNVAGIIVGLVVAGVTTAIICLVGLFFFCRHKRRKEFKGKEGGETGRGSGMFAKAKRSASQNSAESRKKLLTRTLTREKTDISEEEPWRPNDAVHYPPYQHIPRNLEGEPNDVEQSDRTNRAASPSSADMPLPDMPIRPPTMEIRNSKLKHRPSLPIELRPFTPSTPPVAGLARPKTSYSNNAPGRYSMAPPTTDRGFRRSSTKTYRKAPPPIPKPRGRAYTLNTLESPSNLAPPAGATDAASTRSISRSPKSDISRRASQSSQRYTIFPKAEPRSSFDGPKALGLVIPGSGSNSSRNSPRPGISRATSYNSLREDRSGIPTVWTKGDSPRASPTRTRAQSGFHGQSYEMNTFPSRSASKRTARLQLVIPELESPIDGTMRSISTTNSSILDTFKRGSGPLVPPKSPLRGNSPAPSTNSKSSSSPVTRPGSPCPTESNVSETSSPEMPVRVRRRNTGFRPDRPLSASPPPALPPLPPLPAAEHIERSQEPQASTAHTSTSSGSTTIGSQTMSRTWSQMSSNTNNRTSGRPHSYSTNTTLSLGAKERPITRFSFFTIHENRNSNQSVVSPRSSSMPSVDGQLASKTVEEAVDSFFQATQQGENETARSSLEEIEDTEPQLARCVSITSTSGSFRTTIDFKPSHESLHSRVLSKGTIRTLDLRLEEAATASVTDIEDVTATPMVSRNNSIASGLGTRRGKARQLRNLTNSTITTDSAAYSPTLSMLNFYSSTARYSMTAGPPSTRSSLATRRNSHVPRISIPQPQLYIHPNTQLEINPTGTDPIEDAENSLSGVAPRRGGSLSSATSPVSFTTAESSNVSYTPPLDTDISAPIPMNTAIPIPTPQIYSSSQEDLSAIHTMRRQGGYPGFDHQKSYGDISSLGVSAKPSMNNLTVHSALGLGPSRLDMYSIGRSVSGGTDSTLDKSSFRDLDMDKSTSGLMESSDDSCSNLGSSDGGEFDLEIGGREGGKRRRSRSLGVPSGMRLKRKRSGLSGDDRGRSMERRLV</sequence>
<feature type="compositionally biased region" description="Polar residues" evidence="1">
    <location>
        <begin position="490"/>
        <end position="515"/>
    </location>
</feature>
<dbReference type="OMA" id="YQHIPRN"/>
<feature type="compositionally biased region" description="Pro residues" evidence="1">
    <location>
        <begin position="624"/>
        <end position="637"/>
    </location>
</feature>
<evidence type="ECO:0000256" key="1">
    <source>
        <dbReference type="SAM" id="MobiDB-lite"/>
    </source>
</evidence>
<feature type="compositionally biased region" description="Basic and acidic residues" evidence="1">
    <location>
        <begin position="11"/>
        <end position="20"/>
    </location>
</feature>
<dbReference type="OrthoDB" id="5418977at2759"/>
<feature type="compositionally biased region" description="Low complexity" evidence="1">
    <location>
        <begin position="446"/>
        <end position="464"/>
    </location>
</feature>
<feature type="compositionally biased region" description="Basic and acidic residues" evidence="1">
    <location>
        <begin position="1149"/>
        <end position="1161"/>
    </location>
</feature>
<keyword evidence="2" id="KW-0472">Membrane</keyword>
<name>S8BX66_DACHA</name>
<evidence type="ECO:0000313" key="4">
    <source>
        <dbReference type="Proteomes" id="UP000015100"/>
    </source>
</evidence>
<feature type="region of interest" description="Disordered" evidence="1">
    <location>
        <begin position="546"/>
        <end position="699"/>
    </location>
</feature>
<organism evidence="3 4">
    <name type="scientific">Dactylellina haptotyla (strain CBS 200.50)</name>
    <name type="common">Nematode-trapping fungus</name>
    <name type="synonym">Monacrosporium haptotylum</name>
    <dbReference type="NCBI Taxonomy" id="1284197"/>
    <lineage>
        <taxon>Eukaryota</taxon>
        <taxon>Fungi</taxon>
        <taxon>Dikarya</taxon>
        <taxon>Ascomycota</taxon>
        <taxon>Pezizomycotina</taxon>
        <taxon>Orbiliomycetes</taxon>
        <taxon>Orbiliales</taxon>
        <taxon>Orbiliaceae</taxon>
        <taxon>Dactylellina</taxon>
    </lineage>
</organism>
<feature type="compositionally biased region" description="Low complexity" evidence="1">
    <location>
        <begin position="570"/>
        <end position="588"/>
    </location>
</feature>
<feature type="region of interest" description="Disordered" evidence="1">
    <location>
        <begin position="1"/>
        <end position="25"/>
    </location>
</feature>
<accession>S8BX66</accession>
<feature type="region of interest" description="Disordered" evidence="1">
    <location>
        <begin position="933"/>
        <end position="965"/>
    </location>
</feature>
<feature type="compositionally biased region" description="Basic and acidic residues" evidence="1">
    <location>
        <begin position="1077"/>
        <end position="1090"/>
    </location>
</feature>
<dbReference type="HOGENOM" id="CLU_276214_0_0_1"/>
<feature type="compositionally biased region" description="Polar residues" evidence="1">
    <location>
        <begin position="399"/>
        <end position="408"/>
    </location>
</feature>
<keyword evidence="2" id="KW-0812">Transmembrane</keyword>
<dbReference type="EMBL" id="AQGS01000443">
    <property type="protein sequence ID" value="EPS39862.1"/>
    <property type="molecule type" value="Genomic_DNA"/>
</dbReference>
<feature type="region of interest" description="Disordered" evidence="1">
    <location>
        <begin position="1069"/>
        <end position="1161"/>
    </location>
</feature>
<comment type="caution">
    <text evidence="3">The sequence shown here is derived from an EMBL/GenBank/DDBJ whole genome shotgun (WGS) entry which is preliminary data.</text>
</comment>
<evidence type="ECO:0000256" key="2">
    <source>
        <dbReference type="SAM" id="Phobius"/>
    </source>
</evidence>
<reference evidence="4" key="2">
    <citation type="submission" date="2013-04" db="EMBL/GenBank/DDBJ databases">
        <title>Genomic mechanisms accounting for the adaptation to parasitism in nematode-trapping fungi.</title>
        <authorList>
            <person name="Ahren D.G."/>
        </authorList>
    </citation>
    <scope>NUCLEOTIDE SEQUENCE [LARGE SCALE GENOMIC DNA]</scope>
    <source>
        <strain evidence="4">CBS 200.50</strain>
    </source>
</reference>
<feature type="compositionally biased region" description="Low complexity" evidence="1">
    <location>
        <begin position="649"/>
        <end position="668"/>
    </location>
</feature>
<feature type="region of interest" description="Disordered" evidence="1">
    <location>
        <begin position="196"/>
        <end position="518"/>
    </location>
</feature>
<reference evidence="3 4" key="1">
    <citation type="journal article" date="2013" name="PLoS Genet.">
        <title>Genomic mechanisms accounting for the adaptation to parasitism in nematode-trapping fungi.</title>
        <authorList>
            <person name="Meerupati T."/>
            <person name="Andersson K.M."/>
            <person name="Friman E."/>
            <person name="Kumar D."/>
            <person name="Tunlid A."/>
            <person name="Ahren D."/>
        </authorList>
    </citation>
    <scope>NUCLEOTIDE SEQUENCE [LARGE SCALE GENOMIC DNA]</scope>
    <source>
        <strain evidence="3 4">CBS 200.50</strain>
    </source>
</reference>
<keyword evidence="4" id="KW-1185">Reference proteome</keyword>
<dbReference type="Proteomes" id="UP000015100">
    <property type="component" value="Unassembled WGS sequence"/>
</dbReference>
<dbReference type="AlphaFoldDB" id="S8BX66"/>
<feature type="transmembrane region" description="Helical" evidence="2">
    <location>
        <begin position="161"/>
        <end position="186"/>
    </location>
</feature>
<feature type="compositionally biased region" description="Polar residues" evidence="1">
    <location>
        <begin position="669"/>
        <end position="698"/>
    </location>
</feature>
<feature type="compositionally biased region" description="Polar residues" evidence="1">
    <location>
        <begin position="121"/>
        <end position="147"/>
    </location>
</feature>